<dbReference type="InterPro" id="IPR045155">
    <property type="entry name" value="Beta-lactam_cat"/>
</dbReference>
<evidence type="ECO:0000313" key="11">
    <source>
        <dbReference type="Proteomes" id="UP001254759"/>
    </source>
</evidence>
<dbReference type="InterPro" id="IPR006311">
    <property type="entry name" value="TAT_signal"/>
</dbReference>
<dbReference type="Proteomes" id="UP001254759">
    <property type="component" value="Unassembled WGS sequence"/>
</dbReference>
<dbReference type="Pfam" id="PF13354">
    <property type="entry name" value="Beta-lactamase2"/>
    <property type="match status" value="1"/>
</dbReference>
<dbReference type="EC" id="3.5.2.6" evidence="3 6"/>
<feature type="chain" id="PRO_5045960466" description="Beta-lactamase" evidence="8">
    <location>
        <begin position="29"/>
        <end position="294"/>
    </location>
</feature>
<reference evidence="10 11" key="1">
    <citation type="submission" date="2023-07" db="EMBL/GenBank/DDBJ databases">
        <title>Sorghum-associated microbial communities from plants grown in Nebraska, USA.</title>
        <authorList>
            <person name="Schachtman D."/>
        </authorList>
    </citation>
    <scope>NUCLEOTIDE SEQUENCE [LARGE SCALE GENOMIC DNA]</scope>
    <source>
        <strain evidence="10 11">BE107</strain>
    </source>
</reference>
<dbReference type="EMBL" id="JAVDTT010000003">
    <property type="protein sequence ID" value="MDR6842506.1"/>
    <property type="molecule type" value="Genomic_DNA"/>
</dbReference>
<dbReference type="NCBIfam" id="NF033103">
    <property type="entry name" value="bla_class_A"/>
    <property type="match status" value="1"/>
</dbReference>
<comment type="similarity">
    <text evidence="2 6">Belongs to the class-A beta-lactamase family.</text>
</comment>
<evidence type="ECO:0000256" key="6">
    <source>
        <dbReference type="RuleBase" id="RU361140"/>
    </source>
</evidence>
<proteinExistence type="inferred from homology"/>
<keyword evidence="8" id="KW-0732">Signal</keyword>
<organism evidence="10 11">
    <name type="scientific">Pseudoxanthomonas sacheonensis</name>
    <dbReference type="NCBI Taxonomy" id="443615"/>
    <lineage>
        <taxon>Bacteria</taxon>
        <taxon>Pseudomonadati</taxon>
        <taxon>Pseudomonadota</taxon>
        <taxon>Gammaproteobacteria</taxon>
        <taxon>Lysobacterales</taxon>
        <taxon>Lysobacteraceae</taxon>
        <taxon>Pseudoxanthomonas</taxon>
    </lineage>
</organism>
<evidence type="ECO:0000259" key="9">
    <source>
        <dbReference type="Pfam" id="PF13354"/>
    </source>
</evidence>
<dbReference type="GO" id="GO:0008800">
    <property type="term" value="F:beta-lactamase activity"/>
    <property type="evidence" value="ECO:0007669"/>
    <property type="project" value="UniProtKB-EC"/>
</dbReference>
<evidence type="ECO:0000256" key="5">
    <source>
        <dbReference type="ARBA" id="ARBA00023251"/>
    </source>
</evidence>
<evidence type="ECO:0000313" key="10">
    <source>
        <dbReference type="EMBL" id="MDR6842506.1"/>
    </source>
</evidence>
<evidence type="ECO:0000256" key="4">
    <source>
        <dbReference type="ARBA" id="ARBA00022801"/>
    </source>
</evidence>
<comment type="caution">
    <text evidence="10">The sequence shown here is derived from an EMBL/GenBank/DDBJ whole genome shotgun (WGS) entry which is preliminary data.</text>
</comment>
<dbReference type="PROSITE" id="PS00146">
    <property type="entry name" value="BETA_LACTAMASE_A"/>
    <property type="match status" value="1"/>
</dbReference>
<dbReference type="Gene3D" id="3.40.710.10">
    <property type="entry name" value="DD-peptidase/beta-lactamase superfamily"/>
    <property type="match status" value="1"/>
</dbReference>
<dbReference type="PROSITE" id="PS51318">
    <property type="entry name" value="TAT"/>
    <property type="match status" value="1"/>
</dbReference>
<name>A0ABU1RUQ5_9GAMM</name>
<comment type="catalytic activity">
    <reaction evidence="1 6">
        <text>a beta-lactam + H2O = a substituted beta-amino acid</text>
        <dbReference type="Rhea" id="RHEA:20401"/>
        <dbReference type="ChEBI" id="CHEBI:15377"/>
        <dbReference type="ChEBI" id="CHEBI:35627"/>
        <dbReference type="ChEBI" id="CHEBI:140347"/>
        <dbReference type="EC" id="3.5.2.6"/>
    </reaction>
</comment>
<gene>
    <name evidence="10" type="ORF">J2W94_002800</name>
</gene>
<dbReference type="InterPro" id="IPR000871">
    <property type="entry name" value="Beta-lactam_class-A"/>
</dbReference>
<sequence>MTLDPSRRSLLLAIACSATLAPFGGAFAAGKRDAEAQDQLEALERRHGGRLGVSLLDTGTGKRVGHRADERFPMCSTFKFLAAAQVLARVDRGEERLDRRIVYSKDDLVAYSPVTEKHVGEPGMSLAELCHATITLSDNTAGNLLLASFGGPAGLTAFARSLGDDVTRLDRWETELNEAIPGDPRDTTSPAAMLDDMRLLLLGDTLLPASRKQLADWLVATTTGGQRIRGGLPKGWRAGDKTGTSGKGETNDIAIVWPPGRAPLLVTAYHAESTASQETNNSVIAEVGRIAASL</sequence>
<keyword evidence="4 6" id="KW-0378">Hydrolase</keyword>
<dbReference type="RefSeq" id="WP_310094596.1">
    <property type="nucleotide sequence ID" value="NZ_JAVDTT010000003.1"/>
</dbReference>
<dbReference type="PANTHER" id="PTHR35333:SF3">
    <property type="entry name" value="BETA-LACTAMASE-TYPE TRANSPEPTIDASE FOLD CONTAINING PROTEIN"/>
    <property type="match status" value="1"/>
</dbReference>
<evidence type="ECO:0000256" key="7">
    <source>
        <dbReference type="SAM" id="MobiDB-lite"/>
    </source>
</evidence>
<keyword evidence="5 6" id="KW-0046">Antibiotic resistance</keyword>
<feature type="signal peptide" evidence="8">
    <location>
        <begin position="1"/>
        <end position="28"/>
    </location>
</feature>
<dbReference type="PRINTS" id="PR00118">
    <property type="entry name" value="BLACTAMASEA"/>
</dbReference>
<evidence type="ECO:0000256" key="2">
    <source>
        <dbReference type="ARBA" id="ARBA00009009"/>
    </source>
</evidence>
<evidence type="ECO:0000256" key="1">
    <source>
        <dbReference type="ARBA" id="ARBA00001526"/>
    </source>
</evidence>
<feature type="region of interest" description="Disordered" evidence="7">
    <location>
        <begin position="229"/>
        <end position="251"/>
    </location>
</feature>
<protein>
    <recommendedName>
        <fullName evidence="3 6">Beta-lactamase</fullName>
        <ecNumber evidence="3 6">3.5.2.6</ecNumber>
    </recommendedName>
</protein>
<dbReference type="InterPro" id="IPR023650">
    <property type="entry name" value="Beta-lactam_class-A_AS"/>
</dbReference>
<feature type="domain" description="Beta-lactamase class A catalytic" evidence="9">
    <location>
        <begin position="52"/>
        <end position="267"/>
    </location>
</feature>
<keyword evidence="11" id="KW-1185">Reference proteome</keyword>
<accession>A0ABU1RUQ5</accession>
<evidence type="ECO:0000256" key="8">
    <source>
        <dbReference type="SAM" id="SignalP"/>
    </source>
</evidence>
<dbReference type="PANTHER" id="PTHR35333">
    <property type="entry name" value="BETA-LACTAMASE"/>
    <property type="match status" value="1"/>
</dbReference>
<dbReference type="InterPro" id="IPR012338">
    <property type="entry name" value="Beta-lactam/transpept-like"/>
</dbReference>
<evidence type="ECO:0000256" key="3">
    <source>
        <dbReference type="ARBA" id="ARBA00012865"/>
    </source>
</evidence>
<dbReference type="SUPFAM" id="SSF56601">
    <property type="entry name" value="beta-lactamase/transpeptidase-like"/>
    <property type="match status" value="1"/>
</dbReference>